<dbReference type="GO" id="GO:0005829">
    <property type="term" value="C:cytosol"/>
    <property type="evidence" value="ECO:0007669"/>
    <property type="project" value="TreeGrafter"/>
</dbReference>
<dbReference type="GO" id="GO:0003887">
    <property type="term" value="F:DNA-directed DNA polymerase activity"/>
    <property type="evidence" value="ECO:0007669"/>
    <property type="project" value="TreeGrafter"/>
</dbReference>
<dbReference type="GO" id="GO:0003684">
    <property type="term" value="F:damaged DNA binding"/>
    <property type="evidence" value="ECO:0007669"/>
    <property type="project" value="InterPro"/>
</dbReference>
<dbReference type="GO" id="GO:0006281">
    <property type="term" value="P:DNA repair"/>
    <property type="evidence" value="ECO:0007669"/>
    <property type="project" value="InterPro"/>
</dbReference>
<accession>A0A1G9K3C2</accession>
<gene>
    <name evidence="4" type="ORF">SAMN05421823_10639</name>
</gene>
<reference evidence="4 5" key="1">
    <citation type="submission" date="2016-10" db="EMBL/GenBank/DDBJ databases">
        <authorList>
            <person name="de Groot N.N."/>
        </authorList>
    </citation>
    <scope>NUCLEOTIDE SEQUENCE [LARGE SCALE GENOMIC DNA]</scope>
    <source>
        <strain evidence="4 5">DSM 25186</strain>
    </source>
</reference>
<dbReference type="InterPro" id="IPR017961">
    <property type="entry name" value="DNA_pol_Y-fam_little_finger"/>
</dbReference>
<dbReference type="Pfam" id="PF11799">
    <property type="entry name" value="IMS_C"/>
    <property type="match status" value="1"/>
</dbReference>
<name>A0A1G9K3C2_9BACT</name>
<feature type="domain" description="UmuC" evidence="3">
    <location>
        <begin position="25"/>
        <end position="209"/>
    </location>
</feature>
<dbReference type="Gene3D" id="3.30.70.270">
    <property type="match status" value="1"/>
</dbReference>
<evidence type="ECO:0000313" key="4">
    <source>
        <dbReference type="EMBL" id="SDL44327.1"/>
    </source>
</evidence>
<dbReference type="Pfam" id="PF00817">
    <property type="entry name" value="IMS"/>
    <property type="match status" value="1"/>
</dbReference>
<dbReference type="PROSITE" id="PS50173">
    <property type="entry name" value="UMUC"/>
    <property type="match status" value="1"/>
</dbReference>
<protein>
    <submittedName>
        <fullName evidence="4">DNA polymerase V</fullName>
    </submittedName>
</protein>
<evidence type="ECO:0000259" key="3">
    <source>
        <dbReference type="PROSITE" id="PS50173"/>
    </source>
</evidence>
<organism evidence="4 5">
    <name type="scientific">Catalinimonas alkaloidigena</name>
    <dbReference type="NCBI Taxonomy" id="1075417"/>
    <lineage>
        <taxon>Bacteria</taxon>
        <taxon>Pseudomonadati</taxon>
        <taxon>Bacteroidota</taxon>
        <taxon>Cytophagia</taxon>
        <taxon>Cytophagales</taxon>
        <taxon>Catalimonadaceae</taxon>
        <taxon>Catalinimonas</taxon>
    </lineage>
</organism>
<feature type="region of interest" description="Disordered" evidence="2">
    <location>
        <begin position="418"/>
        <end position="444"/>
    </location>
</feature>
<sequence>MSPHQDVDMKQIPQRPMALSTGKAIALAEIPEFFVACERVADPSLVSRPLVVLAPDADEVRTCSHEALALGILPGTPLFKIGALVEAHQIAVLPSNDALYDELSQRVWDTLAHYTPHLEAHGPEAAFLDLDGLTGQDLHQYGQTLQTTVGKWLNLPLSVGIAETQTLAKVANRIARRSKKAQGVLALLQPHHVEAALQRTPIQDVWGVSTRIADFLQRHSIETGAAFRHASPDWVKQHLRTPGLRLWKELWGFRCNTPGRAASAAQSISATRGFRPPLSDAKLVTEAVAALTTRAARKLQQRRSVAGMVSVLLTTPATHHASASHTLTLALPQATQSPAQLAQFTSEALSRWLRSDREAPAPPYLKAGVLLLDVRPESPTQYNLFEATDEGHQQRQFRKMIDQVHQKMGHDFVQQVAQRARQETADAPTAPQATLSWDDLLNVH</sequence>
<dbReference type="PANTHER" id="PTHR11076">
    <property type="entry name" value="DNA REPAIR POLYMERASE UMUC / TRANSFERASE FAMILY MEMBER"/>
    <property type="match status" value="1"/>
</dbReference>
<keyword evidence="5" id="KW-1185">Reference proteome</keyword>
<dbReference type="InterPro" id="IPR001126">
    <property type="entry name" value="UmuC"/>
</dbReference>
<comment type="similarity">
    <text evidence="1">Belongs to the DNA polymerase type-Y family.</text>
</comment>
<dbReference type="InterPro" id="IPR043128">
    <property type="entry name" value="Rev_trsase/Diguanyl_cyclase"/>
</dbReference>
<dbReference type="GO" id="GO:0042276">
    <property type="term" value="P:error-prone translesion synthesis"/>
    <property type="evidence" value="ECO:0007669"/>
    <property type="project" value="TreeGrafter"/>
</dbReference>
<dbReference type="Gene3D" id="3.40.1170.60">
    <property type="match status" value="1"/>
</dbReference>
<dbReference type="Proteomes" id="UP000198510">
    <property type="component" value="Unassembled WGS sequence"/>
</dbReference>
<evidence type="ECO:0000313" key="5">
    <source>
        <dbReference type="Proteomes" id="UP000198510"/>
    </source>
</evidence>
<proteinExistence type="inferred from homology"/>
<dbReference type="InterPro" id="IPR043502">
    <property type="entry name" value="DNA/RNA_pol_sf"/>
</dbReference>
<dbReference type="InterPro" id="IPR050116">
    <property type="entry name" value="DNA_polymerase-Y"/>
</dbReference>
<dbReference type="SUPFAM" id="SSF56672">
    <property type="entry name" value="DNA/RNA polymerases"/>
    <property type="match status" value="1"/>
</dbReference>
<dbReference type="EMBL" id="FNFO01000006">
    <property type="protein sequence ID" value="SDL44327.1"/>
    <property type="molecule type" value="Genomic_DNA"/>
</dbReference>
<dbReference type="PANTHER" id="PTHR11076:SF34">
    <property type="entry name" value="PROTEIN UMUC"/>
    <property type="match status" value="1"/>
</dbReference>
<evidence type="ECO:0000256" key="2">
    <source>
        <dbReference type="SAM" id="MobiDB-lite"/>
    </source>
</evidence>
<evidence type="ECO:0000256" key="1">
    <source>
        <dbReference type="ARBA" id="ARBA00010945"/>
    </source>
</evidence>
<dbReference type="GO" id="GO:0009432">
    <property type="term" value="P:SOS response"/>
    <property type="evidence" value="ECO:0007669"/>
    <property type="project" value="TreeGrafter"/>
</dbReference>
<dbReference type="AlphaFoldDB" id="A0A1G9K3C2"/>
<dbReference type="STRING" id="1075417.SAMN05421823_10639"/>